<feature type="compositionally biased region" description="Low complexity" evidence="1">
    <location>
        <begin position="12"/>
        <end position="28"/>
    </location>
</feature>
<dbReference type="Proteomes" id="UP000237271">
    <property type="component" value="Unassembled WGS sequence"/>
</dbReference>
<evidence type="ECO:0000256" key="1">
    <source>
        <dbReference type="SAM" id="MobiDB-lite"/>
    </source>
</evidence>
<organism evidence="2 3">
    <name type="scientific">Phytophthora palmivora</name>
    <dbReference type="NCBI Taxonomy" id="4796"/>
    <lineage>
        <taxon>Eukaryota</taxon>
        <taxon>Sar</taxon>
        <taxon>Stramenopiles</taxon>
        <taxon>Oomycota</taxon>
        <taxon>Peronosporomycetes</taxon>
        <taxon>Peronosporales</taxon>
        <taxon>Peronosporaceae</taxon>
        <taxon>Phytophthora</taxon>
    </lineage>
</organism>
<sequence length="61" mass="6620">MTASETNSDAESTPSLTSTADTTAAPTSKWTVTVALDSRKRPIHPPAADDYKDWTLEQLKL</sequence>
<evidence type="ECO:0000313" key="3">
    <source>
        <dbReference type="Proteomes" id="UP000237271"/>
    </source>
</evidence>
<gene>
    <name evidence="2" type="ORF">PHPALM_9247</name>
</gene>
<evidence type="ECO:0000313" key="2">
    <source>
        <dbReference type="EMBL" id="POM73867.1"/>
    </source>
</evidence>
<dbReference type="AlphaFoldDB" id="A0A2P4Y7S9"/>
<proteinExistence type="predicted"/>
<dbReference type="EMBL" id="NCKW01004984">
    <property type="protein sequence ID" value="POM73867.1"/>
    <property type="molecule type" value="Genomic_DNA"/>
</dbReference>
<feature type="compositionally biased region" description="Polar residues" evidence="1">
    <location>
        <begin position="1"/>
        <end position="11"/>
    </location>
</feature>
<protein>
    <submittedName>
        <fullName evidence="2">Uncharacterized protein</fullName>
    </submittedName>
</protein>
<reference evidence="2 3" key="1">
    <citation type="journal article" date="2017" name="Genome Biol. Evol.">
        <title>Phytophthora megakarya and P. palmivora, closely related causal agents of cacao black pod rot, underwent increases in genome sizes and gene numbers by different mechanisms.</title>
        <authorList>
            <person name="Ali S.S."/>
            <person name="Shao J."/>
            <person name="Lary D.J."/>
            <person name="Kronmiller B."/>
            <person name="Shen D."/>
            <person name="Strem M.D."/>
            <person name="Amoako-Attah I."/>
            <person name="Akrofi A.Y."/>
            <person name="Begoude B.A."/>
            <person name="Ten Hoopen G.M."/>
            <person name="Coulibaly K."/>
            <person name="Kebe B.I."/>
            <person name="Melnick R.L."/>
            <person name="Guiltinan M.J."/>
            <person name="Tyler B.M."/>
            <person name="Meinhardt L.W."/>
            <person name="Bailey B.A."/>
        </authorList>
    </citation>
    <scope>NUCLEOTIDE SEQUENCE [LARGE SCALE GENOMIC DNA]</scope>
    <source>
        <strain evidence="3">sbr112.9</strain>
    </source>
</reference>
<feature type="region of interest" description="Disordered" evidence="1">
    <location>
        <begin position="1"/>
        <end position="28"/>
    </location>
</feature>
<comment type="caution">
    <text evidence="2">The sequence shown here is derived from an EMBL/GenBank/DDBJ whole genome shotgun (WGS) entry which is preliminary data.</text>
</comment>
<keyword evidence="3" id="KW-1185">Reference proteome</keyword>
<name>A0A2P4Y7S9_9STRA</name>
<accession>A0A2P4Y7S9</accession>